<feature type="signal peptide" evidence="1">
    <location>
        <begin position="1"/>
        <end position="24"/>
    </location>
</feature>
<proteinExistence type="predicted"/>
<reference evidence="2 3" key="1">
    <citation type="journal article" date="2016" name="Nat. Commun.">
        <title>Thousands of microbial genomes shed light on interconnected biogeochemical processes in an aquifer system.</title>
        <authorList>
            <person name="Anantharaman K."/>
            <person name="Brown C.T."/>
            <person name="Hug L.A."/>
            <person name="Sharon I."/>
            <person name="Castelle C.J."/>
            <person name="Probst A.J."/>
            <person name="Thomas B.C."/>
            <person name="Singh A."/>
            <person name="Wilkins M.J."/>
            <person name="Karaoz U."/>
            <person name="Brodie E.L."/>
            <person name="Williams K.H."/>
            <person name="Hubbard S.S."/>
            <person name="Banfield J.F."/>
        </authorList>
    </citation>
    <scope>NUCLEOTIDE SEQUENCE [LARGE SCALE GENOMIC DNA]</scope>
</reference>
<dbReference type="EMBL" id="MFZF01000007">
    <property type="protein sequence ID" value="OGK16986.1"/>
    <property type="molecule type" value="Genomic_DNA"/>
</dbReference>
<comment type="caution">
    <text evidence="2">The sequence shown here is derived from an EMBL/GenBank/DDBJ whole genome shotgun (WGS) entry which is preliminary data.</text>
</comment>
<protein>
    <submittedName>
        <fullName evidence="2">Uncharacterized protein</fullName>
    </submittedName>
</protein>
<evidence type="ECO:0000313" key="3">
    <source>
        <dbReference type="Proteomes" id="UP000178372"/>
    </source>
</evidence>
<evidence type="ECO:0000256" key="1">
    <source>
        <dbReference type="SAM" id="SignalP"/>
    </source>
</evidence>
<feature type="chain" id="PRO_5009529166" evidence="1">
    <location>
        <begin position="25"/>
        <end position="419"/>
    </location>
</feature>
<dbReference type="Proteomes" id="UP000178372">
    <property type="component" value="Unassembled WGS sequence"/>
</dbReference>
<organism evidence="2 3">
    <name type="scientific">Candidatus Roizmanbacteria bacterium RIFCSPHIGHO2_01_FULL_39_12b</name>
    <dbReference type="NCBI Taxonomy" id="1802030"/>
    <lineage>
        <taxon>Bacteria</taxon>
        <taxon>Candidatus Roizmaniibacteriota</taxon>
    </lineage>
</organism>
<sequence length="419" mass="41555">MRKIIATVAAFAVVVATAAAPAFATTQTTILNSGDNAVVTTTSSTTTNVNTSVSNDASITQVSSINQNGGGNVIDGNIAVGSLCNPCAPVSGGVGLQVGSNTATVNQSASDINNNVVGVSVDANSQANNGTNLVNTGNNVLVVTNDSVTTNVNTSAVNRARIGEFSSINQNGGNNVVTDNIGSPILAVTGGNSASVNQNVSGVNENVVGVAIHAPTSTGQVGCLVCAPCLGGTCSNITNTGDKLTFVGTSSTNTNVNTYTSNYLSLWQKSKINQNLGFNVLADNIGGGALGIGSNVAGVTQGLSNANNNMVGVSVGSSLPMGGTLSTIVNTGFAPLIVTSSTDNTNANTAALNTLWGFQAQWTNSNNGFNVLVDNIGGTLTLVGGNAGGTAQGMSGVNNNAALIGNNSLSLLALLVLLL</sequence>
<evidence type="ECO:0000313" key="2">
    <source>
        <dbReference type="EMBL" id="OGK16986.1"/>
    </source>
</evidence>
<dbReference type="AlphaFoldDB" id="A0A1F7GDQ1"/>
<name>A0A1F7GDQ1_9BACT</name>
<gene>
    <name evidence="2" type="ORF">A2690_02325</name>
</gene>
<accession>A0A1F7GDQ1</accession>
<keyword evidence="1" id="KW-0732">Signal</keyword>